<dbReference type="OrthoDB" id="250836at2759"/>
<keyword evidence="10" id="KW-1185">Reference proteome</keyword>
<feature type="compositionally biased region" description="Acidic residues" evidence="6">
    <location>
        <begin position="569"/>
        <end position="590"/>
    </location>
</feature>
<dbReference type="Pfam" id="PF00097">
    <property type="entry name" value="zf-C3HC4"/>
    <property type="match status" value="1"/>
</dbReference>
<dbReference type="CDD" id="cd16521">
    <property type="entry name" value="RING-HC_MKRN"/>
    <property type="match status" value="1"/>
</dbReference>
<feature type="compositionally biased region" description="Polar residues" evidence="6">
    <location>
        <begin position="608"/>
        <end position="619"/>
    </location>
</feature>
<dbReference type="Proteomes" id="UP000076738">
    <property type="component" value="Unassembled WGS sequence"/>
</dbReference>
<evidence type="ECO:0000313" key="10">
    <source>
        <dbReference type="Proteomes" id="UP000076738"/>
    </source>
</evidence>
<name>A0A167IPT1_CALVF</name>
<dbReference type="InterPro" id="IPR000571">
    <property type="entry name" value="Znf_CCCH"/>
</dbReference>
<feature type="zinc finger region" description="C3H1-type" evidence="5">
    <location>
        <begin position="62"/>
        <end position="88"/>
    </location>
</feature>
<dbReference type="STRING" id="1330018.A0A167IPT1"/>
<feature type="domain" description="RING-type" evidence="7">
    <location>
        <begin position="124"/>
        <end position="175"/>
    </location>
</feature>
<evidence type="ECO:0000256" key="5">
    <source>
        <dbReference type="PROSITE-ProRule" id="PRU00723"/>
    </source>
</evidence>
<feature type="compositionally biased region" description="Low complexity" evidence="6">
    <location>
        <begin position="9"/>
        <end position="25"/>
    </location>
</feature>
<dbReference type="GO" id="GO:0061630">
    <property type="term" value="F:ubiquitin protein ligase activity"/>
    <property type="evidence" value="ECO:0007669"/>
    <property type="project" value="InterPro"/>
</dbReference>
<dbReference type="InterPro" id="IPR013083">
    <property type="entry name" value="Znf_RING/FYVE/PHD"/>
</dbReference>
<feature type="domain" description="C3H1-type" evidence="8">
    <location>
        <begin position="27"/>
        <end position="55"/>
    </location>
</feature>
<evidence type="ECO:0000256" key="1">
    <source>
        <dbReference type="ARBA" id="ARBA00022679"/>
    </source>
</evidence>
<protein>
    <submittedName>
        <fullName evidence="9">Uncharacterized protein</fullName>
    </submittedName>
</protein>
<feature type="zinc finger region" description="C3H1-type" evidence="5">
    <location>
        <begin position="27"/>
        <end position="55"/>
    </location>
</feature>
<feature type="domain" description="C3H1-type" evidence="8">
    <location>
        <begin position="62"/>
        <end position="88"/>
    </location>
</feature>
<dbReference type="InterPro" id="IPR045072">
    <property type="entry name" value="MKRN-like"/>
</dbReference>
<dbReference type="InterPro" id="IPR001841">
    <property type="entry name" value="Znf_RING"/>
</dbReference>
<evidence type="ECO:0000313" key="9">
    <source>
        <dbReference type="EMBL" id="KZO92841.1"/>
    </source>
</evidence>
<keyword evidence="3 5" id="KW-0863">Zinc-finger</keyword>
<dbReference type="PANTHER" id="PTHR11224">
    <property type="entry name" value="MAKORIN-RELATED"/>
    <property type="match status" value="1"/>
</dbReference>
<reference evidence="9 10" key="1">
    <citation type="journal article" date="2016" name="Mol. Biol. Evol.">
        <title>Comparative Genomics of Early-Diverging Mushroom-Forming Fungi Provides Insights into the Origins of Lignocellulose Decay Capabilities.</title>
        <authorList>
            <person name="Nagy L.G."/>
            <person name="Riley R."/>
            <person name="Tritt A."/>
            <person name="Adam C."/>
            <person name="Daum C."/>
            <person name="Floudas D."/>
            <person name="Sun H."/>
            <person name="Yadav J.S."/>
            <person name="Pangilinan J."/>
            <person name="Larsson K.H."/>
            <person name="Matsuura K."/>
            <person name="Barry K."/>
            <person name="Labutti K."/>
            <person name="Kuo R."/>
            <person name="Ohm R.A."/>
            <person name="Bhattacharya S.S."/>
            <person name="Shirouzu T."/>
            <person name="Yoshinaga Y."/>
            <person name="Martin F.M."/>
            <person name="Grigoriev I.V."/>
            <person name="Hibbett D.S."/>
        </authorList>
    </citation>
    <scope>NUCLEOTIDE SEQUENCE [LARGE SCALE GENOMIC DNA]</scope>
    <source>
        <strain evidence="9 10">TUFC12733</strain>
    </source>
</reference>
<feature type="compositionally biased region" description="Low complexity" evidence="6">
    <location>
        <begin position="664"/>
        <end position="690"/>
    </location>
</feature>
<dbReference type="PROSITE" id="PS50103">
    <property type="entry name" value="ZF_C3H1"/>
    <property type="match status" value="3"/>
</dbReference>
<proteinExistence type="predicted"/>
<evidence type="ECO:0000256" key="3">
    <source>
        <dbReference type="ARBA" id="ARBA00022771"/>
    </source>
</evidence>
<evidence type="ECO:0000259" key="8">
    <source>
        <dbReference type="PROSITE" id="PS50103"/>
    </source>
</evidence>
<dbReference type="AlphaFoldDB" id="A0A167IPT1"/>
<dbReference type="PANTHER" id="PTHR11224:SF59">
    <property type="entry name" value="RING-TYPE E3 UBIQUITIN TRANSFERASE"/>
    <property type="match status" value="1"/>
</dbReference>
<dbReference type="Gene3D" id="3.30.40.10">
    <property type="entry name" value="Zinc/RING finger domain, C3HC4 (zinc finger)"/>
    <property type="match status" value="1"/>
</dbReference>
<evidence type="ECO:0000259" key="7">
    <source>
        <dbReference type="PROSITE" id="PS50089"/>
    </source>
</evidence>
<dbReference type="GO" id="GO:0000209">
    <property type="term" value="P:protein polyubiquitination"/>
    <property type="evidence" value="ECO:0007669"/>
    <property type="project" value="InterPro"/>
</dbReference>
<dbReference type="InterPro" id="IPR036855">
    <property type="entry name" value="Znf_CCCH_sf"/>
</dbReference>
<feature type="region of interest" description="Disordered" evidence="6">
    <location>
        <begin position="378"/>
        <end position="619"/>
    </location>
</feature>
<dbReference type="PROSITE" id="PS50089">
    <property type="entry name" value="ZF_RING_2"/>
    <property type="match status" value="1"/>
</dbReference>
<dbReference type="InterPro" id="IPR018957">
    <property type="entry name" value="Znf_C3HC4_RING-type"/>
</dbReference>
<feature type="compositionally biased region" description="Polar residues" evidence="6">
    <location>
        <begin position="732"/>
        <end position="741"/>
    </location>
</feature>
<sequence length="762" mass="82583">MPTPSHSDGPTAAASTSAVPASGATTRPVRPVCRYINMPGGCYAGERCKFRHSEEATKTPHQERQICRYYVAGYCKRGADCWYRHVSDAPTAAQEAGPSSLPAEPVASEAQVAVDDDDLDELACMICYDTPLQYGLLAGCSHVFCLACMRGWRDVKDKDSSMLDSGVVKACPVCRVPSRFITPSSQFYPEGHPKKQEMIASYKSSMARVPCRYFARSLNMNPPRPYCPYGKDCFYEHKLPTGDVHVFPHGADYYMTVHRDRTQRQRRSQFGRNLELLTDAVFTAGMAGHSGADIRRELETDGFWRDLFAGFGWDIPTQGPPAGIEGPLPPPPGPGRSFQEMNTIRRLLSTLANNLDGNYFDDGDEDELMPSFQMFRASLPNPLEPRSPQRERARTPHSYFGPRPPSPHPVAARSAPASESGRADPDEAAEEEQARSPPARSSSRRSSYYGPRPPSPHPSAARSAPASVHGGEEPPALEDMTDSEESEESGEEELESAEEGYGDEDEEAGVPTNEELREARLRRFGTAPAHVSLEGAAQAPIRASSVGAEIAQALRPGSRRNSRTREESESSESDVSDGSDEESEDEEGEEWRDAPSVPSPTRGRVHSVASQSSPFSQTLEHALQFQDDLRTRIRLVPDGAASRPAIPVPRIAGSSRGAPEAAFANLASPSSTLPSSSSGSASASAASNTGNTRVVGSPPRPPYLRRPSLSEDMRAEWGPSAAQEEALGNMPMPSSATSNASLASRLISGLFRRDAGQERRSG</sequence>
<dbReference type="PROSITE" id="PS00518">
    <property type="entry name" value="ZF_RING_1"/>
    <property type="match status" value="1"/>
</dbReference>
<evidence type="ECO:0000256" key="6">
    <source>
        <dbReference type="SAM" id="MobiDB-lite"/>
    </source>
</evidence>
<accession>A0A167IPT1</accession>
<gene>
    <name evidence="9" type="ORF">CALVIDRAFT_288969</name>
</gene>
<feature type="compositionally biased region" description="Low complexity" evidence="6">
    <location>
        <begin position="458"/>
        <end position="467"/>
    </location>
</feature>
<dbReference type="SMART" id="SM00356">
    <property type="entry name" value="ZnF_C3H1"/>
    <property type="match status" value="3"/>
</dbReference>
<evidence type="ECO:0000256" key="2">
    <source>
        <dbReference type="ARBA" id="ARBA00022723"/>
    </source>
</evidence>
<feature type="zinc finger region" description="C3H1-type" evidence="5">
    <location>
        <begin position="205"/>
        <end position="240"/>
    </location>
</feature>
<organism evidence="9 10">
    <name type="scientific">Calocera viscosa (strain TUFC12733)</name>
    <dbReference type="NCBI Taxonomy" id="1330018"/>
    <lineage>
        <taxon>Eukaryota</taxon>
        <taxon>Fungi</taxon>
        <taxon>Dikarya</taxon>
        <taxon>Basidiomycota</taxon>
        <taxon>Agaricomycotina</taxon>
        <taxon>Dacrymycetes</taxon>
        <taxon>Dacrymycetales</taxon>
        <taxon>Dacrymycetaceae</taxon>
        <taxon>Calocera</taxon>
    </lineage>
</organism>
<dbReference type="GO" id="GO:0008270">
    <property type="term" value="F:zinc ion binding"/>
    <property type="evidence" value="ECO:0007669"/>
    <property type="project" value="UniProtKB-KW"/>
</dbReference>
<feature type="domain" description="C3H1-type" evidence="8">
    <location>
        <begin position="205"/>
        <end position="240"/>
    </location>
</feature>
<dbReference type="SMART" id="SM00184">
    <property type="entry name" value="RING"/>
    <property type="match status" value="1"/>
</dbReference>
<keyword evidence="2 5" id="KW-0479">Metal-binding</keyword>
<keyword evidence="4 5" id="KW-0862">Zinc</keyword>
<feature type="region of interest" description="Disordered" evidence="6">
    <location>
        <begin position="1"/>
        <end position="25"/>
    </location>
</feature>
<dbReference type="Gene3D" id="4.10.1000.10">
    <property type="entry name" value="Zinc finger, CCCH-type"/>
    <property type="match status" value="1"/>
</dbReference>
<feature type="region of interest" description="Disordered" evidence="6">
    <location>
        <begin position="636"/>
        <end position="741"/>
    </location>
</feature>
<keyword evidence="1" id="KW-0808">Transferase</keyword>
<feature type="compositionally biased region" description="Low complexity" evidence="6">
    <location>
        <begin position="435"/>
        <end position="450"/>
    </location>
</feature>
<feature type="compositionally biased region" description="Acidic residues" evidence="6">
    <location>
        <begin position="475"/>
        <end position="508"/>
    </location>
</feature>
<dbReference type="SUPFAM" id="SSF57850">
    <property type="entry name" value="RING/U-box"/>
    <property type="match status" value="1"/>
</dbReference>
<dbReference type="EMBL" id="KV417306">
    <property type="protein sequence ID" value="KZO92841.1"/>
    <property type="molecule type" value="Genomic_DNA"/>
</dbReference>
<evidence type="ECO:0000256" key="4">
    <source>
        <dbReference type="ARBA" id="ARBA00022833"/>
    </source>
</evidence>
<dbReference type="SUPFAM" id="SSF90229">
    <property type="entry name" value="CCCH zinc finger"/>
    <property type="match status" value="1"/>
</dbReference>
<dbReference type="InterPro" id="IPR017907">
    <property type="entry name" value="Znf_RING_CS"/>
</dbReference>